<organism evidence="2 3">
    <name type="scientific">Heracleum sosnowskyi</name>
    <dbReference type="NCBI Taxonomy" id="360622"/>
    <lineage>
        <taxon>Eukaryota</taxon>
        <taxon>Viridiplantae</taxon>
        <taxon>Streptophyta</taxon>
        <taxon>Embryophyta</taxon>
        <taxon>Tracheophyta</taxon>
        <taxon>Spermatophyta</taxon>
        <taxon>Magnoliopsida</taxon>
        <taxon>eudicotyledons</taxon>
        <taxon>Gunneridae</taxon>
        <taxon>Pentapetalae</taxon>
        <taxon>asterids</taxon>
        <taxon>campanulids</taxon>
        <taxon>Apiales</taxon>
        <taxon>Apiaceae</taxon>
        <taxon>Apioideae</taxon>
        <taxon>apioid superclade</taxon>
        <taxon>Tordylieae</taxon>
        <taxon>Tordyliinae</taxon>
        <taxon>Heracleum</taxon>
    </lineage>
</organism>
<evidence type="ECO:0000313" key="3">
    <source>
        <dbReference type="Proteomes" id="UP001237642"/>
    </source>
</evidence>
<comment type="caution">
    <text evidence="2">The sequence shown here is derived from an EMBL/GenBank/DDBJ whole genome shotgun (WGS) entry which is preliminary data.</text>
</comment>
<evidence type="ECO:0000313" key="2">
    <source>
        <dbReference type="EMBL" id="KAK1390837.1"/>
    </source>
</evidence>
<dbReference type="SUPFAM" id="SSF50249">
    <property type="entry name" value="Nucleic acid-binding proteins"/>
    <property type="match status" value="5"/>
</dbReference>
<dbReference type="Proteomes" id="UP001237642">
    <property type="component" value="Unassembled WGS sequence"/>
</dbReference>
<dbReference type="PANTHER" id="PTHR47165">
    <property type="entry name" value="OS03G0429900 PROTEIN"/>
    <property type="match status" value="1"/>
</dbReference>
<dbReference type="Gene3D" id="2.40.50.140">
    <property type="entry name" value="Nucleic acid-binding proteins"/>
    <property type="match status" value="5"/>
</dbReference>
<dbReference type="AlphaFoldDB" id="A0AAD8IUY5"/>
<dbReference type="InterPro" id="IPR003871">
    <property type="entry name" value="RFA1B/D_OB_1st"/>
</dbReference>
<reference evidence="2" key="2">
    <citation type="submission" date="2023-05" db="EMBL/GenBank/DDBJ databases">
        <authorList>
            <person name="Schelkunov M.I."/>
        </authorList>
    </citation>
    <scope>NUCLEOTIDE SEQUENCE</scope>
    <source>
        <strain evidence="2">Hsosn_3</strain>
        <tissue evidence="2">Leaf</tissue>
    </source>
</reference>
<keyword evidence="3" id="KW-1185">Reference proteome</keyword>
<dbReference type="InterPro" id="IPR012340">
    <property type="entry name" value="NA-bd_OB-fold"/>
</dbReference>
<accession>A0AAD8IUY5</accession>
<dbReference type="PANTHER" id="PTHR47165:SF4">
    <property type="entry name" value="OS03G0429900 PROTEIN"/>
    <property type="match status" value="1"/>
</dbReference>
<evidence type="ECO:0000259" key="1">
    <source>
        <dbReference type="Pfam" id="PF02721"/>
    </source>
</evidence>
<proteinExistence type="predicted"/>
<gene>
    <name evidence="2" type="ORF">POM88_019015</name>
</gene>
<sequence>MSFNKYDTVEDLNDSKHDWLLRVRAQAIWKGITKETKEFCGYNVIFVDDCNGRIHGFIAAALCVKYEGYLIEGQIYKLNDFSVKYYNGDETSRSVRTDKHIYFTNETKFMKDEEDDVVGVLDGTPTKIAYKKDGVEKSNVKFMLHDGRSYANVTFFNEFGDSFLKAMKEDVEHPVIIIIASAKINEWNDEVSLTNYPATRFYINSSHHSVKEIRSRIADNSFYVTKLEDQDDKEIPAFTVKDLFNLTEDYIEKILQCKVIVKKFDKKVKWYTNFCAKCDIDIELIDKKYQCRECRKIYPYPDKRYQLTSLCSDNTGTVPIIWTDEEVIRLCGKTVYDIIADDEEVEDGDKFPTTLQEFEKKEYNITLIVTKENVKEGSKVYTATKIAAPNEMSGNHSPTQKKNTEVKATEISNVFDHEQPPTGNSTTEKVRVRKRPDVIQCTLQETTVTNVGKFKCLKTESQSIHEKKKKPVVMSSNSYVHLRNVETGRTDWKIKIRIIREWRGVSLTGERFKGYNLLLLDAKNVRMVAYVPEWLTEKMQKLFTVGNMYTVTNFQVKQYTANDKWRCVNNDRQILFTNNTTAKQIHESEYFIPNNHFDFFEMEELSNLAKQNVYLADVVGVVIKRDNLRPVRNTKLGTDQMQVRMKMTDGKKKINVIFWDKFAEDFQQDIDSNQYEEPLILIIASGKVGVWKDKTGDIEIILMDRPVRYAFGKNVFDVLQQYKGKFPTMLKTLENQDYTIKLQILEVNIQKQSEMYLATDMFKGFSFDGNCLNEETNVKATEISAGEPSGSSYHLDNMSET</sequence>
<dbReference type="EMBL" id="JAUIZM010000004">
    <property type="protein sequence ID" value="KAK1390837.1"/>
    <property type="molecule type" value="Genomic_DNA"/>
</dbReference>
<name>A0AAD8IUY5_9APIA</name>
<reference evidence="2" key="1">
    <citation type="submission" date="2023-02" db="EMBL/GenBank/DDBJ databases">
        <title>Genome of toxic invasive species Heracleum sosnowskyi carries increased number of genes despite the absence of recent whole-genome duplications.</title>
        <authorList>
            <person name="Schelkunov M."/>
            <person name="Shtratnikova V."/>
            <person name="Makarenko M."/>
            <person name="Klepikova A."/>
            <person name="Omelchenko D."/>
            <person name="Novikova G."/>
            <person name="Obukhova E."/>
            <person name="Bogdanov V."/>
            <person name="Penin A."/>
            <person name="Logacheva M."/>
        </authorList>
    </citation>
    <scope>NUCLEOTIDE SEQUENCE</scope>
    <source>
        <strain evidence="2">Hsosn_3</strain>
        <tissue evidence="2">Leaf</tissue>
    </source>
</reference>
<feature type="domain" description="Replication protein A 70 kDa DNA-binding subunit B/D first OB fold" evidence="1">
    <location>
        <begin position="5"/>
        <end position="110"/>
    </location>
</feature>
<protein>
    <recommendedName>
        <fullName evidence="1">Replication protein A 70 kDa DNA-binding subunit B/D first OB fold domain-containing protein</fullName>
    </recommendedName>
</protein>
<feature type="domain" description="Replication protein A 70 kDa DNA-binding subunit B/D first OB fold" evidence="1">
    <location>
        <begin position="479"/>
        <end position="583"/>
    </location>
</feature>
<dbReference type="Pfam" id="PF02721">
    <property type="entry name" value="DUF223"/>
    <property type="match status" value="2"/>
</dbReference>